<proteinExistence type="predicted"/>
<dbReference type="AlphaFoldDB" id="A0A2R6RM17"/>
<keyword evidence="2" id="KW-1185">Reference proteome</keyword>
<comment type="caution">
    <text evidence="1">The sequence shown here is derived from an EMBL/GenBank/DDBJ whole genome shotgun (WGS) entry which is preliminary data.</text>
</comment>
<organism evidence="1 2">
    <name type="scientific">Hermanssonia centrifuga</name>
    <dbReference type="NCBI Taxonomy" id="98765"/>
    <lineage>
        <taxon>Eukaryota</taxon>
        <taxon>Fungi</taxon>
        <taxon>Dikarya</taxon>
        <taxon>Basidiomycota</taxon>
        <taxon>Agaricomycotina</taxon>
        <taxon>Agaricomycetes</taxon>
        <taxon>Polyporales</taxon>
        <taxon>Meruliaceae</taxon>
        <taxon>Hermanssonia</taxon>
    </lineage>
</organism>
<dbReference type="EMBL" id="MLYV02000221">
    <property type="protein sequence ID" value="PSS31074.1"/>
    <property type="molecule type" value="Genomic_DNA"/>
</dbReference>
<reference evidence="1 2" key="1">
    <citation type="submission" date="2018-02" db="EMBL/GenBank/DDBJ databases">
        <title>Genome sequence of the basidiomycete white-rot fungus Phlebia centrifuga.</title>
        <authorList>
            <person name="Granchi Z."/>
            <person name="Peng M."/>
            <person name="de Vries R.P."/>
            <person name="Hilden K."/>
            <person name="Makela M.R."/>
            <person name="Grigoriev I."/>
            <person name="Riley R."/>
        </authorList>
    </citation>
    <scope>NUCLEOTIDE SEQUENCE [LARGE SCALE GENOMIC DNA]</scope>
    <source>
        <strain evidence="1 2">FBCC195</strain>
    </source>
</reference>
<evidence type="ECO:0000313" key="1">
    <source>
        <dbReference type="EMBL" id="PSS31074.1"/>
    </source>
</evidence>
<sequence>MFMDESKRSSSITESADVLVDENGMAHVLGREKGEEFVDGQTAEQVQPAGSTSDPYHIPDGGLRAWLVVLAVCTTRYFTLNNSTSADTVTMQSACATFTTFGFINAWGVSKQRIPC</sequence>
<protein>
    <submittedName>
        <fullName evidence="1">Uncharacterized protein</fullName>
    </submittedName>
</protein>
<dbReference type="Proteomes" id="UP000186601">
    <property type="component" value="Unassembled WGS sequence"/>
</dbReference>
<name>A0A2R6RM17_9APHY</name>
<gene>
    <name evidence="1" type="ORF">PHLCEN_2v2406</name>
</gene>
<accession>A0A2R6RM17</accession>
<dbReference type="OrthoDB" id="6509908at2759"/>
<evidence type="ECO:0000313" key="2">
    <source>
        <dbReference type="Proteomes" id="UP000186601"/>
    </source>
</evidence>